<dbReference type="InterPro" id="IPR048228">
    <property type="entry name" value="HelD_bacillota"/>
</dbReference>
<proteinExistence type="predicted"/>
<dbReference type="PANTHER" id="PTHR11070">
    <property type="entry name" value="UVRD / RECB / PCRA DNA HELICASE FAMILY MEMBER"/>
    <property type="match status" value="1"/>
</dbReference>
<keyword evidence="3 5" id="KW-0347">Helicase</keyword>
<dbReference type="NCBIfam" id="NF041464">
    <property type="entry name" value="HelD_BACSU"/>
    <property type="match status" value="1"/>
</dbReference>
<dbReference type="GO" id="GO:0005524">
    <property type="term" value="F:ATP binding"/>
    <property type="evidence" value="ECO:0007669"/>
    <property type="project" value="UniProtKB-UniRule"/>
</dbReference>
<dbReference type="InterPro" id="IPR027785">
    <property type="entry name" value="UvrD-like_helicase_C"/>
</dbReference>
<feature type="domain" description="UvrD-like helicase ATP-binding" evidence="6">
    <location>
        <begin position="213"/>
        <end position="615"/>
    </location>
</feature>
<evidence type="ECO:0000313" key="7">
    <source>
        <dbReference type="EMBL" id="SFE35276.1"/>
    </source>
</evidence>
<dbReference type="InterPro" id="IPR014016">
    <property type="entry name" value="UvrD-like_ATP-bd"/>
</dbReference>
<evidence type="ECO:0000259" key="6">
    <source>
        <dbReference type="PROSITE" id="PS51198"/>
    </source>
</evidence>
<feature type="binding site" evidence="5">
    <location>
        <begin position="234"/>
        <end position="241"/>
    </location>
    <ligand>
        <name>ATP</name>
        <dbReference type="ChEBI" id="CHEBI:30616"/>
    </ligand>
</feature>
<gene>
    <name evidence="7" type="ORF">SAMN04487969_10289</name>
</gene>
<keyword evidence="1 5" id="KW-0547">Nucleotide-binding</keyword>
<sequence length="780" mass="89579">MMPNSELEQEQLRVNRVTKWVKEQIEGLQDQAGELREDIVDIRKNFWDDVTVNFEDSAESAETHASLKQQAELLSERERTRRVAMEQLGLLKKLAQSPYFGRIDFVEDGESREAIEPIYLGVGSLLDESGANYLIYDWRAPISGLYYDYSPGPAKYETPSGQISGEMTLKRQYIIRQGEIEGMFDTGVTIGDEILQAVLGKQSDSQMKSIVATIQREQNQIIRNERARLLLVQGAAGSGKTSAALQRVAYLLYRYRGTLNADQIVLFSPNPMFNSYVATVLPELGEQNMQQTTYQQYLEHRLVQTFDLEDPFSQLEYTLSAAHGSEYDARIEGIRYKSSLAFIGLIDRYAASLGEKGLRFRAMKFRGRTLITAEAIHEHFYSHNRSYPIPNRLRMTAEWLLKELTRLGREERGKRWVEEEMELLDNETYNTVYSELLDKEGFTQNSFDDHKRESDRLAAIIVQERFKRLRSRVKRLKFLDMPEVYRQLFHETNEQEGEYPQLWAAICEGTAEKLARKELFYEDATPYLYLKELLEGFQTNTSVKHLFVDEAQDYSPFQFHYLKKIFPSCKITALGDLNQSIFAHAVVGDSFHALSGMYEEQETERVVLERSYRSTRQISEFTSSFIAGGERIIPFNRSGPWPTITPIADEEELAKRIAQRIEELKKQGNSSIAVIGKTAEESRLAFEALSAIVPDIHLIAKETSTFEQGVVVIPSYLAKGVEFDAVILYNASSLVYGREDERKLFYTACTRAMHELHLYYLGEPTSFLEKAQLAEPLKNI</sequence>
<reference evidence="8" key="1">
    <citation type="submission" date="2016-10" db="EMBL/GenBank/DDBJ databases">
        <authorList>
            <person name="Varghese N."/>
            <person name="Submissions S."/>
        </authorList>
    </citation>
    <scope>NUCLEOTIDE SEQUENCE [LARGE SCALE GENOMIC DNA]</scope>
    <source>
        <strain evidence="8">CGMCC 1.10223</strain>
    </source>
</reference>
<dbReference type="GO" id="GO:0000725">
    <property type="term" value="P:recombinational repair"/>
    <property type="evidence" value="ECO:0007669"/>
    <property type="project" value="TreeGrafter"/>
</dbReference>
<evidence type="ECO:0000256" key="3">
    <source>
        <dbReference type="ARBA" id="ARBA00022806"/>
    </source>
</evidence>
<evidence type="ECO:0000256" key="5">
    <source>
        <dbReference type="PROSITE-ProRule" id="PRU00560"/>
    </source>
</evidence>
<dbReference type="AlphaFoldDB" id="A0A1I1ZUD8"/>
<dbReference type="InterPro" id="IPR000212">
    <property type="entry name" value="DNA_helicase_UvrD/REP"/>
</dbReference>
<dbReference type="PROSITE" id="PS51198">
    <property type="entry name" value="UVRD_HELICASE_ATP_BIND"/>
    <property type="match status" value="1"/>
</dbReference>
<dbReference type="GO" id="GO:0043138">
    <property type="term" value="F:3'-5' DNA helicase activity"/>
    <property type="evidence" value="ECO:0007669"/>
    <property type="project" value="TreeGrafter"/>
</dbReference>
<dbReference type="EMBL" id="FONN01000002">
    <property type="protein sequence ID" value="SFE35276.1"/>
    <property type="molecule type" value="Genomic_DNA"/>
</dbReference>
<evidence type="ECO:0000256" key="4">
    <source>
        <dbReference type="ARBA" id="ARBA00022840"/>
    </source>
</evidence>
<dbReference type="GO" id="GO:0003677">
    <property type="term" value="F:DNA binding"/>
    <property type="evidence" value="ECO:0007669"/>
    <property type="project" value="InterPro"/>
</dbReference>
<dbReference type="Gene3D" id="3.40.50.300">
    <property type="entry name" value="P-loop containing nucleotide triphosphate hydrolases"/>
    <property type="match status" value="3"/>
</dbReference>
<dbReference type="Proteomes" id="UP000183410">
    <property type="component" value="Unassembled WGS sequence"/>
</dbReference>
<dbReference type="Pfam" id="PF00580">
    <property type="entry name" value="UvrD-helicase"/>
    <property type="match status" value="1"/>
</dbReference>
<dbReference type="GO" id="GO:0005829">
    <property type="term" value="C:cytosol"/>
    <property type="evidence" value="ECO:0007669"/>
    <property type="project" value="TreeGrafter"/>
</dbReference>
<dbReference type="InterPro" id="IPR027417">
    <property type="entry name" value="P-loop_NTPase"/>
</dbReference>
<dbReference type="SUPFAM" id="SSF52540">
    <property type="entry name" value="P-loop containing nucleoside triphosphate hydrolases"/>
    <property type="match status" value="1"/>
</dbReference>
<organism evidence="7 8">
    <name type="scientific">Paenibacillus algorifonticola</name>
    <dbReference type="NCBI Taxonomy" id="684063"/>
    <lineage>
        <taxon>Bacteria</taxon>
        <taxon>Bacillati</taxon>
        <taxon>Bacillota</taxon>
        <taxon>Bacilli</taxon>
        <taxon>Bacillales</taxon>
        <taxon>Paenibacillaceae</taxon>
        <taxon>Paenibacillus</taxon>
    </lineage>
</organism>
<protein>
    <submittedName>
        <fullName evidence="7">DNA helicase-2 / ATP-dependent DNA helicase PcrA</fullName>
    </submittedName>
</protein>
<dbReference type="PANTHER" id="PTHR11070:SF17">
    <property type="entry name" value="DNA HELICASE IV"/>
    <property type="match status" value="1"/>
</dbReference>
<accession>A0A1I1ZUD8</accession>
<evidence type="ECO:0000313" key="8">
    <source>
        <dbReference type="Proteomes" id="UP000183410"/>
    </source>
</evidence>
<evidence type="ECO:0000256" key="1">
    <source>
        <dbReference type="ARBA" id="ARBA00022741"/>
    </source>
</evidence>
<dbReference type="Pfam" id="PF13538">
    <property type="entry name" value="UvrD_C_2"/>
    <property type="match status" value="1"/>
</dbReference>
<evidence type="ECO:0000256" key="2">
    <source>
        <dbReference type="ARBA" id="ARBA00022801"/>
    </source>
</evidence>
<keyword evidence="2 5" id="KW-0378">Hydrolase</keyword>
<dbReference type="GO" id="GO:0016787">
    <property type="term" value="F:hydrolase activity"/>
    <property type="evidence" value="ECO:0007669"/>
    <property type="project" value="UniProtKB-UniRule"/>
</dbReference>
<keyword evidence="8" id="KW-1185">Reference proteome</keyword>
<name>A0A1I1ZUD8_9BACL</name>
<keyword evidence="4 5" id="KW-0067">ATP-binding</keyword>